<dbReference type="GeneID" id="36570111"/>
<comment type="subcellular location">
    <subcellularLocation>
        <location evidence="1">Membrane</location>
        <topology evidence="1">Multi-pass membrane protein</topology>
    </subcellularLocation>
</comment>
<dbReference type="EMBL" id="KZ679016">
    <property type="protein sequence ID" value="PSS10933.1"/>
    <property type="molecule type" value="Genomic_DNA"/>
</dbReference>
<feature type="transmembrane region" description="Helical" evidence="6">
    <location>
        <begin position="271"/>
        <end position="298"/>
    </location>
</feature>
<feature type="transmembrane region" description="Helical" evidence="6">
    <location>
        <begin position="318"/>
        <end position="344"/>
    </location>
</feature>
<keyword evidence="3 6" id="KW-1133">Transmembrane helix</keyword>
<keyword evidence="4 6" id="KW-0472">Membrane</keyword>
<evidence type="ECO:0000256" key="1">
    <source>
        <dbReference type="ARBA" id="ARBA00004141"/>
    </source>
</evidence>
<evidence type="ECO:0000256" key="2">
    <source>
        <dbReference type="ARBA" id="ARBA00022692"/>
    </source>
</evidence>
<name>A0A2T3ATY9_AMORE</name>
<feature type="transmembrane region" description="Helical" evidence="6">
    <location>
        <begin position="82"/>
        <end position="105"/>
    </location>
</feature>
<dbReference type="InParanoid" id="A0A2T3ATY9"/>
<dbReference type="AlphaFoldDB" id="A0A2T3ATY9"/>
<evidence type="ECO:0000313" key="7">
    <source>
        <dbReference type="EMBL" id="PSS10933.1"/>
    </source>
</evidence>
<proteinExistence type="predicted"/>
<dbReference type="Pfam" id="PF03547">
    <property type="entry name" value="Mem_trans"/>
    <property type="match status" value="1"/>
</dbReference>
<evidence type="ECO:0000313" key="8">
    <source>
        <dbReference type="Proteomes" id="UP000241818"/>
    </source>
</evidence>
<dbReference type="PANTHER" id="PTHR31794">
    <property type="entry name" value="AUXIN EFFLUX TRANSPORTER FAMILY PROTEIN (EUROFUNG)"/>
    <property type="match status" value="1"/>
</dbReference>
<feature type="transmembrane region" description="Helical" evidence="6">
    <location>
        <begin position="398"/>
        <end position="420"/>
    </location>
</feature>
<feature type="transmembrane region" description="Helical" evidence="6">
    <location>
        <begin position="365"/>
        <end position="386"/>
    </location>
</feature>
<evidence type="ECO:0000256" key="6">
    <source>
        <dbReference type="SAM" id="Phobius"/>
    </source>
</evidence>
<accession>A0A2T3ATY9</accession>
<feature type="compositionally biased region" description="Basic and acidic residues" evidence="5">
    <location>
        <begin position="183"/>
        <end position="193"/>
    </location>
</feature>
<evidence type="ECO:0000256" key="3">
    <source>
        <dbReference type="ARBA" id="ARBA00022989"/>
    </source>
</evidence>
<feature type="transmembrane region" description="Helical" evidence="6">
    <location>
        <begin position="52"/>
        <end position="70"/>
    </location>
</feature>
<feature type="region of interest" description="Disordered" evidence="5">
    <location>
        <begin position="183"/>
        <end position="216"/>
    </location>
</feature>
<dbReference type="OrthoDB" id="191139at2759"/>
<dbReference type="STRING" id="857342.A0A2T3ATY9"/>
<gene>
    <name evidence="7" type="ORF">M430DRAFT_127595</name>
</gene>
<evidence type="ECO:0008006" key="9">
    <source>
        <dbReference type="Google" id="ProtNLM"/>
    </source>
</evidence>
<keyword evidence="2 6" id="KW-0812">Transmembrane</keyword>
<reference evidence="7 8" key="1">
    <citation type="journal article" date="2018" name="New Phytol.">
        <title>Comparative genomics and transcriptomics depict ericoid mycorrhizal fungi as versatile saprotrophs and plant mutualists.</title>
        <authorList>
            <person name="Martino E."/>
            <person name="Morin E."/>
            <person name="Grelet G.A."/>
            <person name="Kuo A."/>
            <person name="Kohler A."/>
            <person name="Daghino S."/>
            <person name="Barry K.W."/>
            <person name="Cichocki N."/>
            <person name="Clum A."/>
            <person name="Dockter R.B."/>
            <person name="Hainaut M."/>
            <person name="Kuo R.C."/>
            <person name="LaButti K."/>
            <person name="Lindahl B.D."/>
            <person name="Lindquist E.A."/>
            <person name="Lipzen A."/>
            <person name="Khouja H.R."/>
            <person name="Magnuson J."/>
            <person name="Murat C."/>
            <person name="Ohm R.A."/>
            <person name="Singer S.W."/>
            <person name="Spatafora J.W."/>
            <person name="Wang M."/>
            <person name="Veneault-Fourrey C."/>
            <person name="Henrissat B."/>
            <person name="Grigoriev I.V."/>
            <person name="Martin F.M."/>
            <person name="Perotto S."/>
        </authorList>
    </citation>
    <scope>NUCLEOTIDE SEQUENCE [LARGE SCALE GENOMIC DNA]</scope>
    <source>
        <strain evidence="7 8">ATCC 22711</strain>
    </source>
</reference>
<protein>
    <recommendedName>
        <fullName evidence="9">Auxin efflux carrier</fullName>
    </recommendedName>
</protein>
<dbReference type="GO" id="GO:0055085">
    <property type="term" value="P:transmembrane transport"/>
    <property type="evidence" value="ECO:0007669"/>
    <property type="project" value="InterPro"/>
</dbReference>
<keyword evidence="8" id="KW-1185">Reference proteome</keyword>
<dbReference type="InterPro" id="IPR004776">
    <property type="entry name" value="Mem_transp_PIN-like"/>
</dbReference>
<evidence type="ECO:0000256" key="4">
    <source>
        <dbReference type="ARBA" id="ARBA00023136"/>
    </source>
</evidence>
<feature type="transmembrane region" description="Helical" evidence="6">
    <location>
        <begin position="432"/>
        <end position="453"/>
    </location>
</feature>
<evidence type="ECO:0000256" key="5">
    <source>
        <dbReference type="SAM" id="MobiDB-lite"/>
    </source>
</evidence>
<feature type="compositionally biased region" description="Acidic residues" evidence="5">
    <location>
        <begin position="194"/>
        <end position="210"/>
    </location>
</feature>
<feature type="transmembrane region" description="Helical" evidence="6">
    <location>
        <begin position="20"/>
        <end position="40"/>
    </location>
</feature>
<dbReference type="GO" id="GO:0005783">
    <property type="term" value="C:endoplasmic reticulum"/>
    <property type="evidence" value="ECO:0007669"/>
    <property type="project" value="TreeGrafter"/>
</dbReference>
<dbReference type="PANTHER" id="PTHR31794:SF4">
    <property type="entry name" value="AUXIN EFFLUX TRANSPORTER FAMILY PROTEIN (EUROFUNG)"/>
    <property type="match status" value="1"/>
</dbReference>
<dbReference type="GO" id="GO:0016020">
    <property type="term" value="C:membrane"/>
    <property type="evidence" value="ECO:0007669"/>
    <property type="project" value="UniProtKB-SubCell"/>
</dbReference>
<organism evidence="7 8">
    <name type="scientific">Amorphotheca resinae ATCC 22711</name>
    <dbReference type="NCBI Taxonomy" id="857342"/>
    <lineage>
        <taxon>Eukaryota</taxon>
        <taxon>Fungi</taxon>
        <taxon>Dikarya</taxon>
        <taxon>Ascomycota</taxon>
        <taxon>Pezizomycotina</taxon>
        <taxon>Leotiomycetes</taxon>
        <taxon>Helotiales</taxon>
        <taxon>Amorphothecaceae</taxon>
        <taxon>Amorphotheca</taxon>
    </lineage>
</organism>
<dbReference type="Proteomes" id="UP000241818">
    <property type="component" value="Unassembled WGS sequence"/>
</dbReference>
<dbReference type="RefSeq" id="XP_024718112.1">
    <property type="nucleotide sequence ID" value="XM_024862030.1"/>
</dbReference>
<sequence length="462" mass="50228">MSTMAGQGQGPGQGLLTSFLAAIQASLSVLLVISYGALSARLQVLDAASAKAISKICVRFFLPALLLTKIGAELHAGSASRYLVVLIWALVCHLVSFLVGSLAHLVFGMPDWITVAIMFNNTTSYPLLLVQSLHATGILSVLVEGDGTTHDAIERAKSYFLVFATVSSCLTFAVGPRLIDSEHAPDRKENHETDDADGDDEERREEDSNEATDRTHLLGADSTQVQQLVVSTSFFPSRRHSSTPKAGRYDDRRLSLLVISKRRWYGLNDRVRWWLLFLYDFLNAPLLSAVLGAIIGLVPALHRAFFADTDDGGIFTAWLTASLSNIGSVFVPLPVVIAGVSLYLSTQQPRSEDAKSRTSWLTTGFALVVRFVLWPVVSIAVIYLLASRTAWLGDDPMLWFAMMLMPTGPPAMKLVAMVEVSDADEEDEHKIARLLTISYIISPVLAFTVVGSLKASQAAMGA</sequence>